<dbReference type="InterPro" id="IPR013783">
    <property type="entry name" value="Ig-like_fold"/>
</dbReference>
<protein>
    <recommendedName>
        <fullName evidence="3">CBM20 domain-containing protein</fullName>
    </recommendedName>
</protein>
<dbReference type="Pfam" id="PF01535">
    <property type="entry name" value="PPR"/>
    <property type="match status" value="3"/>
</dbReference>
<comment type="caution">
    <text evidence="4">The sequence shown here is derived from an EMBL/GenBank/DDBJ whole genome shotgun (WGS) entry which is preliminary data.</text>
</comment>
<dbReference type="FunFam" id="1.25.40.10:FF:000073">
    <property type="entry name" value="Pentatricopeptide repeat-containing protein chloroplastic"/>
    <property type="match status" value="1"/>
</dbReference>
<evidence type="ECO:0000313" key="5">
    <source>
        <dbReference type="Proteomes" id="UP001151752"/>
    </source>
</evidence>
<dbReference type="InterPro" id="IPR002044">
    <property type="entry name" value="CBM20"/>
</dbReference>
<feature type="repeat" description="PPR" evidence="2">
    <location>
        <begin position="266"/>
        <end position="296"/>
    </location>
</feature>
<dbReference type="PANTHER" id="PTHR24015:SF548">
    <property type="entry name" value="OS08G0340900 PROTEIN"/>
    <property type="match status" value="1"/>
</dbReference>
<dbReference type="Gene3D" id="2.60.40.10">
    <property type="entry name" value="Immunoglobulins"/>
    <property type="match status" value="1"/>
</dbReference>
<dbReference type="FunFam" id="1.25.40.10:FF:000557">
    <property type="entry name" value="Pentatricopeptide repeat-containing protein, chloroplastic"/>
    <property type="match status" value="1"/>
</dbReference>
<evidence type="ECO:0000259" key="3">
    <source>
        <dbReference type="PROSITE" id="PS51166"/>
    </source>
</evidence>
<evidence type="ECO:0000256" key="2">
    <source>
        <dbReference type="PROSITE-ProRule" id="PRU00708"/>
    </source>
</evidence>
<reference evidence="4" key="1">
    <citation type="submission" date="2022-11" db="EMBL/GenBank/DDBJ databases">
        <authorList>
            <person name="Hyden B.L."/>
            <person name="Feng K."/>
            <person name="Yates T."/>
            <person name="Jawdy S."/>
            <person name="Smart L.B."/>
            <person name="Muchero W."/>
        </authorList>
    </citation>
    <scope>NUCLEOTIDE SEQUENCE</scope>
    <source>
        <tissue evidence="4">Shoot tip</tissue>
    </source>
</reference>
<dbReference type="Proteomes" id="UP001151752">
    <property type="component" value="Chromosome 9"/>
</dbReference>
<dbReference type="SUPFAM" id="SSF49452">
    <property type="entry name" value="Starch-binding domain-like"/>
    <property type="match status" value="1"/>
</dbReference>
<dbReference type="PROSITE" id="PS51166">
    <property type="entry name" value="CBM20"/>
    <property type="match status" value="1"/>
</dbReference>
<dbReference type="GO" id="GO:2001070">
    <property type="term" value="F:starch binding"/>
    <property type="evidence" value="ECO:0007669"/>
    <property type="project" value="InterPro"/>
</dbReference>
<dbReference type="Pfam" id="PF13041">
    <property type="entry name" value="PPR_2"/>
    <property type="match status" value="1"/>
</dbReference>
<dbReference type="Pfam" id="PF00686">
    <property type="entry name" value="CBM_20"/>
    <property type="match status" value="1"/>
</dbReference>
<accession>A0A9Q0YZU5</accession>
<sequence length="646" mass="71285">MATLGNPLASVPIPSNPAILTANIDQRSNPSTVPVLIDKCASKKHLKQLHAHMLRTGLFFDPPSATKLFTACALSSASSLNYACKVFDQIPKPNLYSWNTLIRAFASSPKPIQGIVVFIQMLHESQRFPNSYTFPFVIKAATEFSSLLVGQAIHGMVMKASFGSDLFISNSLIHFYSSSGDLDSAYLVFSKIVEKDIVSWNSMISGFVQGGFPEEALQLFKRMKMENARPNRVTMVGVLSACAKKIDLEFGRWACDYIERNGIDINLILSNAMLDMYVKCGSLEDARRLFDKMEVKDIVSWTTMIDGYAKVGDYDAARRVFDVMPREDITAWNALISSYQQNGKPKEALAIFRELQLNKNSKPNEVTLASTLAACAQLGAIDLGGWIHMASSLIKKEASYLDGISLLNCDAKQIDAPLLVMKSHPAFEAECPGTIKIKKTVHVKFQLQKECTFEGHTWSVELDVRIDLTMQYKFILKRSTGEIVWQPGPDRIFKTWESNSSVVIAEDWENAGAQKIMQEQAIDTPDLEPAGAGNVSLQGGEVISDFNKDLMLSGHIACAEDKSNGKYEVVDGIAYPAEGHIINADIKLESEESLGSRKEVPVPADKNNCSTPPCKNPVTMEDEETLLTCEQRTVLVPGLSSYTSSL</sequence>
<dbReference type="InterPro" id="IPR011990">
    <property type="entry name" value="TPR-like_helical_dom_sf"/>
</dbReference>
<feature type="repeat" description="PPR" evidence="2">
    <location>
        <begin position="297"/>
        <end position="331"/>
    </location>
</feature>
<dbReference type="EMBL" id="JAPFFM010000014">
    <property type="protein sequence ID" value="KAJ6716037.1"/>
    <property type="molecule type" value="Genomic_DNA"/>
</dbReference>
<keyword evidence="1" id="KW-0677">Repeat</keyword>
<name>A0A9Q0YZU5_9ROSI</name>
<dbReference type="Gene3D" id="1.25.40.10">
    <property type="entry name" value="Tetratricopeptide repeat domain"/>
    <property type="match status" value="3"/>
</dbReference>
<gene>
    <name evidence="4" type="ORF">OIU74_008721</name>
</gene>
<organism evidence="4 5">
    <name type="scientific">Salix koriyanagi</name>
    <dbReference type="NCBI Taxonomy" id="2511006"/>
    <lineage>
        <taxon>Eukaryota</taxon>
        <taxon>Viridiplantae</taxon>
        <taxon>Streptophyta</taxon>
        <taxon>Embryophyta</taxon>
        <taxon>Tracheophyta</taxon>
        <taxon>Spermatophyta</taxon>
        <taxon>Magnoliopsida</taxon>
        <taxon>eudicotyledons</taxon>
        <taxon>Gunneridae</taxon>
        <taxon>Pentapetalae</taxon>
        <taxon>rosids</taxon>
        <taxon>fabids</taxon>
        <taxon>Malpighiales</taxon>
        <taxon>Salicaceae</taxon>
        <taxon>Saliceae</taxon>
        <taxon>Salix</taxon>
    </lineage>
</organism>
<feature type="domain" description="CBM20" evidence="3">
    <location>
        <begin position="395"/>
        <end position="510"/>
    </location>
</feature>
<dbReference type="InterPro" id="IPR046960">
    <property type="entry name" value="PPR_At4g14850-like_plant"/>
</dbReference>
<dbReference type="GO" id="GO:0009451">
    <property type="term" value="P:RNA modification"/>
    <property type="evidence" value="ECO:0007669"/>
    <property type="project" value="InterPro"/>
</dbReference>
<feature type="repeat" description="PPR" evidence="2">
    <location>
        <begin position="196"/>
        <end position="230"/>
    </location>
</feature>
<evidence type="ECO:0000256" key="1">
    <source>
        <dbReference type="ARBA" id="ARBA00022737"/>
    </source>
</evidence>
<dbReference type="GO" id="GO:0003729">
    <property type="term" value="F:mRNA binding"/>
    <property type="evidence" value="ECO:0007669"/>
    <property type="project" value="UniProtKB-ARBA"/>
</dbReference>
<dbReference type="PANTHER" id="PTHR24015">
    <property type="entry name" value="OS07G0578800 PROTEIN-RELATED"/>
    <property type="match status" value="1"/>
</dbReference>
<proteinExistence type="predicted"/>
<dbReference type="InterPro" id="IPR013784">
    <property type="entry name" value="Carb-bd-like_fold"/>
</dbReference>
<dbReference type="PROSITE" id="PS51375">
    <property type="entry name" value="PPR"/>
    <property type="match status" value="3"/>
</dbReference>
<dbReference type="InterPro" id="IPR002885">
    <property type="entry name" value="PPR_rpt"/>
</dbReference>
<keyword evidence="5" id="KW-1185">Reference proteome</keyword>
<reference evidence="4" key="2">
    <citation type="journal article" date="2023" name="Int. J. Mol. Sci.">
        <title>De Novo Assembly and Annotation of 11 Diverse Shrub Willow (Salix) Genomes Reveals Novel Gene Organization in Sex-Linked Regions.</title>
        <authorList>
            <person name="Hyden B."/>
            <person name="Feng K."/>
            <person name="Yates T.B."/>
            <person name="Jawdy S."/>
            <person name="Cereghino C."/>
            <person name="Smart L.B."/>
            <person name="Muchero W."/>
        </authorList>
    </citation>
    <scope>NUCLEOTIDE SEQUENCE</scope>
    <source>
        <tissue evidence="4">Shoot tip</tissue>
    </source>
</reference>
<dbReference type="NCBIfam" id="TIGR00756">
    <property type="entry name" value="PPR"/>
    <property type="match status" value="4"/>
</dbReference>
<dbReference type="AlphaFoldDB" id="A0A9Q0YZU5"/>
<evidence type="ECO:0000313" key="4">
    <source>
        <dbReference type="EMBL" id="KAJ6716037.1"/>
    </source>
</evidence>
<dbReference type="FunFam" id="1.25.40.10:FF:000348">
    <property type="entry name" value="Pentatricopeptide repeat-containing protein chloroplastic"/>
    <property type="match status" value="1"/>
</dbReference>